<name>A0A7K4LB38_9AVES</name>
<sequence length="244" mass="25428">PRSAARLAYEPRAPPQPLAGRVTATTFALDKPFCVFDGHVNASDSVWLAVAFANATAAFRNPASASDIPPYARLRAALSYMTLETPAGAYACPARSGGVLRVGSNTTCGAERGPASCNGPLPSPGPYRVKFLALGPRGPVAETRWSEPIGLRQGRAVAAPARAPLHVPISRGHVAARSPHTLDPGPRRRRAAPLVIAAILAGLGAALTVGLFGAVRAQLCRPQLPAGSFAHRSYRSHHIPPVVP</sequence>
<gene>
    <name evidence="2" type="primary">Upk3b</name>
    <name evidence="2" type="ORF">CRYUND_R04013</name>
</gene>
<feature type="non-terminal residue" evidence="2">
    <location>
        <position position="1"/>
    </location>
</feature>
<feature type="transmembrane region" description="Helical" evidence="1">
    <location>
        <begin position="194"/>
        <end position="215"/>
    </location>
</feature>
<dbReference type="PANTHER" id="PTHR15446:SF15">
    <property type="entry name" value="UROPLAKIN-3B"/>
    <property type="match status" value="1"/>
</dbReference>
<protein>
    <submittedName>
        <fullName evidence="2">UPK3B protein</fullName>
    </submittedName>
</protein>
<feature type="non-terminal residue" evidence="2">
    <location>
        <position position="244"/>
    </location>
</feature>
<dbReference type="PANTHER" id="PTHR15446">
    <property type="entry name" value="UROPLAKIN III"/>
    <property type="match status" value="1"/>
</dbReference>
<comment type="caution">
    <text evidence="2">The sequence shown here is derived from an EMBL/GenBank/DDBJ whole genome shotgun (WGS) entry which is preliminary data.</text>
</comment>
<proteinExistence type="predicted"/>
<dbReference type="EMBL" id="VWPW01008820">
    <property type="protein sequence ID" value="NWJ01954.1"/>
    <property type="molecule type" value="Genomic_DNA"/>
</dbReference>
<evidence type="ECO:0000313" key="3">
    <source>
        <dbReference type="Proteomes" id="UP000534426"/>
    </source>
</evidence>
<evidence type="ECO:0000256" key="1">
    <source>
        <dbReference type="SAM" id="Phobius"/>
    </source>
</evidence>
<dbReference type="Proteomes" id="UP000534426">
    <property type="component" value="Unassembled WGS sequence"/>
</dbReference>
<reference evidence="2 3" key="1">
    <citation type="submission" date="2019-09" db="EMBL/GenBank/DDBJ databases">
        <title>Bird 10,000 Genomes (B10K) Project - Family phase.</title>
        <authorList>
            <person name="Zhang G."/>
        </authorList>
    </citation>
    <scope>NUCLEOTIDE SEQUENCE [LARGE SCALE GENOMIC DNA]</scope>
    <source>
        <strain evidence="2">B10K-MSB-37135</strain>
        <tissue evidence="2">Heart</tissue>
    </source>
</reference>
<keyword evidence="1" id="KW-1133">Transmembrane helix</keyword>
<evidence type="ECO:0000313" key="2">
    <source>
        <dbReference type="EMBL" id="NWJ01954.1"/>
    </source>
</evidence>
<dbReference type="GO" id="GO:0016020">
    <property type="term" value="C:membrane"/>
    <property type="evidence" value="ECO:0007669"/>
    <property type="project" value="TreeGrafter"/>
</dbReference>
<accession>A0A7K4LB38</accession>
<keyword evidence="1" id="KW-0472">Membrane</keyword>
<organism evidence="2 3">
    <name type="scientific">Crypturellus undulatus</name>
    <dbReference type="NCBI Taxonomy" id="48396"/>
    <lineage>
        <taxon>Eukaryota</taxon>
        <taxon>Metazoa</taxon>
        <taxon>Chordata</taxon>
        <taxon>Craniata</taxon>
        <taxon>Vertebrata</taxon>
        <taxon>Euteleostomi</taxon>
        <taxon>Archelosauria</taxon>
        <taxon>Archosauria</taxon>
        <taxon>Dinosauria</taxon>
        <taxon>Saurischia</taxon>
        <taxon>Theropoda</taxon>
        <taxon>Coelurosauria</taxon>
        <taxon>Aves</taxon>
        <taxon>Palaeognathae</taxon>
        <taxon>Tinamiformes</taxon>
        <taxon>Tinamidae</taxon>
        <taxon>Crypturellus</taxon>
    </lineage>
</organism>
<dbReference type="AlphaFoldDB" id="A0A7K4LB38"/>
<keyword evidence="3" id="KW-1185">Reference proteome</keyword>
<keyword evidence="1" id="KW-0812">Transmembrane</keyword>
<dbReference type="InterPro" id="IPR024831">
    <property type="entry name" value="Uroplakin-3"/>
</dbReference>